<name>A0A3R6Y1E5_9STRA</name>
<comment type="caution">
    <text evidence="2">The sequence shown here is derived from an EMBL/GenBank/DDBJ whole genome shotgun (WGS) entry which is preliminary data.</text>
</comment>
<dbReference type="AlphaFoldDB" id="A0A3R6Y1E5"/>
<dbReference type="EMBL" id="QUSY01002088">
    <property type="protein sequence ID" value="RHY22439.1"/>
    <property type="molecule type" value="Genomic_DNA"/>
</dbReference>
<gene>
    <name evidence="2" type="ORF">DYB32_009506</name>
</gene>
<keyword evidence="3" id="KW-1185">Reference proteome</keyword>
<protein>
    <submittedName>
        <fullName evidence="2">Uncharacterized protein</fullName>
    </submittedName>
</protein>
<organism evidence="2 3">
    <name type="scientific">Aphanomyces invadans</name>
    <dbReference type="NCBI Taxonomy" id="157072"/>
    <lineage>
        <taxon>Eukaryota</taxon>
        <taxon>Sar</taxon>
        <taxon>Stramenopiles</taxon>
        <taxon>Oomycota</taxon>
        <taxon>Saprolegniomycetes</taxon>
        <taxon>Saprolegniales</taxon>
        <taxon>Verrucalvaceae</taxon>
        <taxon>Aphanomyces</taxon>
    </lineage>
</organism>
<feature type="region of interest" description="Disordered" evidence="1">
    <location>
        <begin position="1"/>
        <end position="21"/>
    </location>
</feature>
<evidence type="ECO:0000313" key="3">
    <source>
        <dbReference type="Proteomes" id="UP000285060"/>
    </source>
</evidence>
<dbReference type="Proteomes" id="UP000285060">
    <property type="component" value="Unassembled WGS sequence"/>
</dbReference>
<evidence type="ECO:0000256" key="1">
    <source>
        <dbReference type="SAM" id="MobiDB-lite"/>
    </source>
</evidence>
<evidence type="ECO:0000313" key="2">
    <source>
        <dbReference type="EMBL" id="RHY22439.1"/>
    </source>
</evidence>
<dbReference type="VEuPathDB" id="FungiDB:H310_14624"/>
<sequence>MEGSDSSVATDLSDTDDVSMSEGVDLSSVHLPLVVSPSIAGDREIVVHPEAPASDAPLWHRIQFSNRPIGIDTAIILATEDIDDHTIPPPLAVAINGDQNVRGKLDRKTTVSRASLRRYDTLASDYDVETIPMADFIKFLENYIIQCQSTTDPEESMAMLQANPGHLLPLIDGNHPANYDILTSKLPEHLFQRCIQPRITSSEFDVARTTRTASAYPSQPIWQLLVSGCTENDMRSYLHEVLDKPLRPLAWAIARVCQYLQINFNQAKIFGLLLPLKTPLPAATLPANPHVLWTDATICALARSELGDYLLTCAIPHALRDAITILAEAHPLRTHHLGCSLA</sequence>
<proteinExistence type="predicted"/>
<reference evidence="2 3" key="1">
    <citation type="submission" date="2018-08" db="EMBL/GenBank/DDBJ databases">
        <title>Aphanomyces genome sequencing and annotation.</title>
        <authorList>
            <person name="Minardi D."/>
            <person name="Oidtmann B."/>
            <person name="Van Der Giezen M."/>
            <person name="Studholme D.J."/>
        </authorList>
    </citation>
    <scope>NUCLEOTIDE SEQUENCE [LARGE SCALE GENOMIC DNA]</scope>
    <source>
        <strain evidence="2 3">NJM0002</strain>
    </source>
</reference>
<feature type="compositionally biased region" description="Polar residues" evidence="1">
    <location>
        <begin position="1"/>
        <end position="12"/>
    </location>
</feature>
<accession>A0A3R6Y1E5</accession>